<keyword evidence="3" id="KW-0325">Glycoprotein</keyword>
<dbReference type="PRINTS" id="PR00457">
    <property type="entry name" value="ANPEROXIDASE"/>
</dbReference>
<accession>A0A6A5C0Z9</accession>
<dbReference type="PANTHER" id="PTHR11475">
    <property type="entry name" value="OXIDASE/PEROXIDASE"/>
    <property type="match status" value="1"/>
</dbReference>
<keyword evidence="2" id="KW-0964">Secreted</keyword>
<evidence type="ECO:0000313" key="7">
    <source>
        <dbReference type="Proteomes" id="UP000444721"/>
    </source>
</evidence>
<dbReference type="OrthoDB" id="823504at2759"/>
<protein>
    <recommendedName>
        <fullName evidence="8">Peroxidase</fullName>
    </recommendedName>
</protein>
<reference evidence="6 7" key="1">
    <citation type="journal article" date="2019" name="Sci. Rep.">
        <title>Nanopore sequencing improves the draft genome of the human pathogenic amoeba Naegleria fowleri.</title>
        <authorList>
            <person name="Liechti N."/>
            <person name="Schurch N."/>
            <person name="Bruggmann R."/>
            <person name="Wittwer M."/>
        </authorList>
    </citation>
    <scope>NUCLEOTIDE SEQUENCE [LARGE SCALE GENOMIC DNA]</scope>
    <source>
        <strain evidence="6 7">ATCC 30894</strain>
    </source>
</reference>
<dbReference type="GO" id="GO:0046872">
    <property type="term" value="F:metal ion binding"/>
    <property type="evidence" value="ECO:0007669"/>
    <property type="project" value="UniProtKB-KW"/>
</dbReference>
<evidence type="ECO:0000256" key="3">
    <source>
        <dbReference type="ARBA" id="ARBA00023180"/>
    </source>
</evidence>
<dbReference type="GeneID" id="68120309"/>
<sequence>MSRPQQPPPTLILLLLFALTTATTTFVLSSPITLRSLRKLSRPITANCYGNNYDGVGVNEKHPTWGMTSEPLIRLSKAAYLDGVKDPPRLATSARVLSNAFNKQGQCDTSNDHDLSAMFYAFGQFVDHDISFEGTGLKFTETLNIDVPPGDVWNVPLPFTRAVFSSNKPTFINEPVGPVNFVTGFLDCSQIYGNDLQRARELREFRGGLLRSQVAFGKEFLPKTRVDPVTGLFYLGAGNNTVIAGDTRATEALPISIMQTLWLREHNRMACLVAERFGVAHSDELLSDSAVDEWIFQTARSIVCAEVQHIIYNEYLPRLLGSQAPRPCELEYDEDVRVTANVEFATAAYRFGHSMVGCSIHKFAANGTEVPELPFDLAFNAYPLLMAGPEEYDMFLRGIIKHHSFNLDEKVVDGLRQVIRGRLDLPARNMQRGRDLGLPDYNTIRKAVGLKPQNMTEITDNLDLQNKLIQFFGVNLVNLEPWLGILIEKKQTDSLLGELGTLLIKDQFTKYVKGDKCFYTHNPQRWARVELRRAIEKVTLADIIAENTGISMNDRAMGTSPWTAKYGPLV</sequence>
<dbReference type="PANTHER" id="PTHR11475:SF4">
    <property type="entry name" value="CHORION PEROXIDASE"/>
    <property type="match status" value="1"/>
</dbReference>
<comment type="caution">
    <text evidence="6">The sequence shown here is derived from an EMBL/GenBank/DDBJ whole genome shotgun (WGS) entry which is preliminary data.</text>
</comment>
<keyword evidence="4" id="KW-0479">Metal-binding</keyword>
<dbReference type="InterPro" id="IPR019791">
    <property type="entry name" value="Haem_peroxidase_animal"/>
</dbReference>
<dbReference type="RefSeq" id="XP_044565324.1">
    <property type="nucleotide sequence ID" value="XM_044703686.1"/>
</dbReference>
<dbReference type="AlphaFoldDB" id="A0A6A5C0Z9"/>
<dbReference type="InterPro" id="IPR010255">
    <property type="entry name" value="Haem_peroxidase_sf"/>
</dbReference>
<dbReference type="PROSITE" id="PS50292">
    <property type="entry name" value="PEROXIDASE_3"/>
    <property type="match status" value="1"/>
</dbReference>
<dbReference type="VEuPathDB" id="AmoebaDB:NF0110070"/>
<keyword evidence="4" id="KW-0408">Iron</keyword>
<evidence type="ECO:0000313" key="6">
    <source>
        <dbReference type="EMBL" id="KAF0980611.1"/>
    </source>
</evidence>
<evidence type="ECO:0000256" key="1">
    <source>
        <dbReference type="ARBA" id="ARBA00004613"/>
    </source>
</evidence>
<dbReference type="VEuPathDB" id="AmoebaDB:NfTy_035370"/>
<evidence type="ECO:0008006" key="8">
    <source>
        <dbReference type="Google" id="ProtNLM"/>
    </source>
</evidence>
<feature type="chain" id="PRO_5025575790" description="Peroxidase" evidence="5">
    <location>
        <begin position="23"/>
        <end position="570"/>
    </location>
</feature>
<comment type="subcellular location">
    <subcellularLocation>
        <location evidence="1">Secreted</location>
    </subcellularLocation>
</comment>
<dbReference type="OMA" id="PRWNGDK"/>
<dbReference type="Proteomes" id="UP000444721">
    <property type="component" value="Unassembled WGS sequence"/>
</dbReference>
<keyword evidence="5" id="KW-0732">Signal</keyword>
<dbReference type="GO" id="GO:0020037">
    <property type="term" value="F:heme binding"/>
    <property type="evidence" value="ECO:0007669"/>
    <property type="project" value="InterPro"/>
</dbReference>
<dbReference type="GO" id="GO:0005576">
    <property type="term" value="C:extracellular region"/>
    <property type="evidence" value="ECO:0007669"/>
    <property type="project" value="UniProtKB-SubCell"/>
</dbReference>
<dbReference type="GO" id="GO:0006979">
    <property type="term" value="P:response to oxidative stress"/>
    <property type="evidence" value="ECO:0007669"/>
    <property type="project" value="InterPro"/>
</dbReference>
<gene>
    <name evidence="6" type="ORF">FDP41_013094</name>
</gene>
<evidence type="ECO:0000256" key="2">
    <source>
        <dbReference type="ARBA" id="ARBA00022525"/>
    </source>
</evidence>
<dbReference type="GO" id="GO:0004601">
    <property type="term" value="F:peroxidase activity"/>
    <property type="evidence" value="ECO:0007669"/>
    <property type="project" value="InterPro"/>
</dbReference>
<feature type="signal peptide" evidence="5">
    <location>
        <begin position="1"/>
        <end position="22"/>
    </location>
</feature>
<keyword evidence="7" id="KW-1185">Reference proteome</keyword>
<evidence type="ECO:0000256" key="5">
    <source>
        <dbReference type="SAM" id="SignalP"/>
    </source>
</evidence>
<dbReference type="Pfam" id="PF03098">
    <property type="entry name" value="An_peroxidase"/>
    <property type="match status" value="1"/>
</dbReference>
<organism evidence="6 7">
    <name type="scientific">Naegleria fowleri</name>
    <name type="common">Brain eating amoeba</name>
    <dbReference type="NCBI Taxonomy" id="5763"/>
    <lineage>
        <taxon>Eukaryota</taxon>
        <taxon>Discoba</taxon>
        <taxon>Heterolobosea</taxon>
        <taxon>Tetramitia</taxon>
        <taxon>Eutetramitia</taxon>
        <taxon>Vahlkampfiidae</taxon>
        <taxon>Naegleria</taxon>
    </lineage>
</organism>
<dbReference type="EMBL" id="VFQX01000017">
    <property type="protein sequence ID" value="KAF0980611.1"/>
    <property type="molecule type" value="Genomic_DNA"/>
</dbReference>
<name>A0A6A5C0Z9_NAEFO</name>
<dbReference type="InterPro" id="IPR037120">
    <property type="entry name" value="Haem_peroxidase_sf_animal"/>
</dbReference>
<dbReference type="VEuPathDB" id="AmoebaDB:FDP41_013094"/>
<feature type="binding site" description="axial binding residue" evidence="4">
    <location>
        <position position="353"/>
    </location>
    <ligand>
        <name>heme b</name>
        <dbReference type="ChEBI" id="CHEBI:60344"/>
    </ligand>
    <ligandPart>
        <name>Fe</name>
        <dbReference type="ChEBI" id="CHEBI:18248"/>
    </ligandPart>
</feature>
<dbReference type="Gene3D" id="1.10.640.10">
    <property type="entry name" value="Haem peroxidase domain superfamily, animal type"/>
    <property type="match status" value="1"/>
</dbReference>
<keyword evidence="4" id="KW-0349">Heme</keyword>
<dbReference type="SUPFAM" id="SSF48113">
    <property type="entry name" value="Heme-dependent peroxidases"/>
    <property type="match status" value="1"/>
</dbReference>
<proteinExistence type="predicted"/>
<evidence type="ECO:0000256" key="4">
    <source>
        <dbReference type="PIRSR" id="PIRSR619791-2"/>
    </source>
</evidence>